<proteinExistence type="predicted"/>
<gene>
    <name evidence="2" type="ORF">N7U62_04625</name>
</gene>
<dbReference type="SUPFAM" id="SSF109854">
    <property type="entry name" value="DinB/YfiT-like putative metalloenzymes"/>
    <property type="match status" value="1"/>
</dbReference>
<keyword evidence="3" id="KW-1185">Reference proteome</keyword>
<dbReference type="InterPro" id="IPR034660">
    <property type="entry name" value="DinB/YfiT-like"/>
</dbReference>
<evidence type="ECO:0000259" key="1">
    <source>
        <dbReference type="Pfam" id="PF12867"/>
    </source>
</evidence>
<accession>A0ABT3CRN8</accession>
<dbReference type="RefSeq" id="WP_264136715.1">
    <property type="nucleotide sequence ID" value="NZ_JAOYOD010000001.1"/>
</dbReference>
<sequence length="181" mass="19963">MSYQNTRAQVLADRLLVGSNSLATLARELSEEEWNMPVHGDGRSIGVVIHHVAHVYPLEIELAQVLASGKAITGATKEVVDQMNAEHAIEFAEVDKESTIALLLKNSQEAASAVRAFSNVELDQAALVSLNSNAPLTAQFFIEDHALRHSYHHMSKIKQTLELFPISVNPEVNHGLHQKRK</sequence>
<comment type="caution">
    <text evidence="2">The sequence shown here is derived from an EMBL/GenBank/DDBJ whole genome shotgun (WGS) entry which is preliminary data.</text>
</comment>
<evidence type="ECO:0000313" key="2">
    <source>
        <dbReference type="EMBL" id="MCV9385933.1"/>
    </source>
</evidence>
<name>A0ABT3CRN8_9BACT</name>
<evidence type="ECO:0000313" key="3">
    <source>
        <dbReference type="Proteomes" id="UP001300692"/>
    </source>
</evidence>
<organism evidence="2 3">
    <name type="scientific">Reichenbachiella ulvae</name>
    <dbReference type="NCBI Taxonomy" id="2980104"/>
    <lineage>
        <taxon>Bacteria</taxon>
        <taxon>Pseudomonadati</taxon>
        <taxon>Bacteroidota</taxon>
        <taxon>Cytophagia</taxon>
        <taxon>Cytophagales</taxon>
        <taxon>Reichenbachiellaceae</taxon>
        <taxon>Reichenbachiella</taxon>
    </lineage>
</organism>
<feature type="domain" description="DinB-like" evidence="1">
    <location>
        <begin position="22"/>
        <end position="155"/>
    </location>
</feature>
<dbReference type="Proteomes" id="UP001300692">
    <property type="component" value="Unassembled WGS sequence"/>
</dbReference>
<dbReference type="Gene3D" id="1.20.120.450">
    <property type="entry name" value="dinb family like domain"/>
    <property type="match status" value="1"/>
</dbReference>
<dbReference type="Pfam" id="PF12867">
    <property type="entry name" value="DinB_2"/>
    <property type="match status" value="1"/>
</dbReference>
<reference evidence="2 3" key="1">
    <citation type="submission" date="2022-10" db="EMBL/GenBank/DDBJ databases">
        <title>Comparative genomics and taxonomic characterization of three novel marine species of genus Reichenbachiella exhibiting antioxidant and polysaccharide degradation activities.</title>
        <authorList>
            <person name="Muhammad N."/>
            <person name="Lee Y.-J."/>
            <person name="Ko J."/>
            <person name="Kim S.-G."/>
        </authorList>
    </citation>
    <scope>NUCLEOTIDE SEQUENCE [LARGE SCALE GENOMIC DNA]</scope>
    <source>
        <strain evidence="2 3">ABR2-5</strain>
    </source>
</reference>
<protein>
    <recommendedName>
        <fullName evidence="1">DinB-like domain-containing protein</fullName>
    </recommendedName>
</protein>
<dbReference type="EMBL" id="JAOYOD010000001">
    <property type="protein sequence ID" value="MCV9385933.1"/>
    <property type="molecule type" value="Genomic_DNA"/>
</dbReference>
<dbReference type="InterPro" id="IPR024775">
    <property type="entry name" value="DinB-like"/>
</dbReference>